<feature type="region of interest" description="Disordered" evidence="1">
    <location>
        <begin position="1"/>
        <end position="34"/>
    </location>
</feature>
<reference evidence="4" key="2">
    <citation type="submission" date="2020-04" db="EMBL/GenBank/DDBJ databases">
        <authorList>
            <consortium name="NCBI Genome Project"/>
        </authorList>
    </citation>
    <scope>NUCLEOTIDE SEQUENCE</scope>
    <source>
        <strain evidence="4">CBS 304.34</strain>
    </source>
</reference>
<dbReference type="GeneID" id="54465199"/>
<dbReference type="SUPFAM" id="SSF56112">
    <property type="entry name" value="Protein kinase-like (PK-like)"/>
    <property type="match status" value="1"/>
</dbReference>
<dbReference type="InterPro" id="IPR011009">
    <property type="entry name" value="Kinase-like_dom_sf"/>
</dbReference>
<organism evidence="2">
    <name type="scientific">Mytilinidion resinicola</name>
    <dbReference type="NCBI Taxonomy" id="574789"/>
    <lineage>
        <taxon>Eukaryota</taxon>
        <taxon>Fungi</taxon>
        <taxon>Dikarya</taxon>
        <taxon>Ascomycota</taxon>
        <taxon>Pezizomycotina</taxon>
        <taxon>Dothideomycetes</taxon>
        <taxon>Pleosporomycetidae</taxon>
        <taxon>Mytilinidiales</taxon>
        <taxon>Mytilinidiaceae</taxon>
        <taxon>Mytilinidion</taxon>
    </lineage>
</organism>
<dbReference type="OrthoDB" id="2968323at2759"/>
<evidence type="ECO:0000313" key="3">
    <source>
        <dbReference type="Proteomes" id="UP000504636"/>
    </source>
</evidence>
<sequence>MPTPRLLVQATSTCPKPLSTPSPAPPPPQTPDDSQDFFNYTYGRFLWREPQQLRARHRAFNAAALQAVAAQAAGAQSCVSMRKVWETDYFKLFRLVLDDGREVEARVPHPNAGAARYTTASEVATMAFARDVLGVPAPRVLAWSSAPEEENAVGAEYVVTEKVEGTKLVYLWGEMSLYEKERIIDELVEIEKRFLKVEFSKSGAIYYANEGLPGCEEVEITGDFSEDVRESLSRFAIGPTTEREFWKNGKSDMDLNRGPWRTAQDYFESIAHNEIAWLRRFATPDSLDMTNRWSVSYNQRIPEAHIEMLRKYLSVIPLVTPKDPDLISFRLWNSELHDQNVLVHEGKITCIFDWQAISVRPLFHSASVPHCIRYAGDLMLELPDNFNELDDEEKAEMRDTVSRSISSRLYSQKTEAQNPLLHKTLTHPHCDRIGELIACAEGTWDGDLVRLREILKRLERDWETLGIDAPCPYHFSAAELEKHRESAEGFNQSQDLWQQFSDKNMLRRDGWVFHETFELLVEMFAGLRDDGLRDCKNDPECTEEQWNDLEEATRWVLEHKRKGGGGEAVSSG</sequence>
<dbReference type="InterPro" id="IPR051035">
    <property type="entry name" value="Mito_inheritance_9"/>
</dbReference>
<dbReference type="Proteomes" id="UP000504636">
    <property type="component" value="Unplaced"/>
</dbReference>
<accession>A0A6A6YRW0</accession>
<gene>
    <name evidence="2 4" type="ORF">BDZ99DRAFT_508211</name>
</gene>
<dbReference type="GO" id="GO:0005739">
    <property type="term" value="C:mitochondrion"/>
    <property type="evidence" value="ECO:0007669"/>
    <property type="project" value="TreeGrafter"/>
</dbReference>
<protein>
    <submittedName>
        <fullName evidence="2 4">Phosphotransferase enzyme family protein</fullName>
    </submittedName>
</protein>
<dbReference type="PANTHER" id="PTHR36091">
    <property type="entry name" value="ALTERED INHERITANCE OF MITOCHONDRIA PROTEIN 9, MITOCHONDRIAL"/>
    <property type="match status" value="1"/>
</dbReference>
<reference evidence="4" key="3">
    <citation type="submission" date="2025-04" db="UniProtKB">
        <authorList>
            <consortium name="RefSeq"/>
        </authorList>
    </citation>
    <scope>IDENTIFICATION</scope>
    <source>
        <strain evidence="4">CBS 304.34</strain>
    </source>
</reference>
<evidence type="ECO:0000313" key="2">
    <source>
        <dbReference type="EMBL" id="KAF2810647.1"/>
    </source>
</evidence>
<reference evidence="2 4" key="1">
    <citation type="journal article" date="2020" name="Stud. Mycol.">
        <title>101 Dothideomycetes genomes: a test case for predicting lifestyles and emergence of pathogens.</title>
        <authorList>
            <person name="Haridas S."/>
            <person name="Albert R."/>
            <person name="Binder M."/>
            <person name="Bloem J."/>
            <person name="Labutti K."/>
            <person name="Salamov A."/>
            <person name="Andreopoulos B."/>
            <person name="Baker S."/>
            <person name="Barry K."/>
            <person name="Bills G."/>
            <person name="Bluhm B."/>
            <person name="Cannon C."/>
            <person name="Castanera R."/>
            <person name="Culley D."/>
            <person name="Daum C."/>
            <person name="Ezra D."/>
            <person name="Gonzalez J."/>
            <person name="Henrissat B."/>
            <person name="Kuo A."/>
            <person name="Liang C."/>
            <person name="Lipzen A."/>
            <person name="Lutzoni F."/>
            <person name="Magnuson J."/>
            <person name="Mondo S."/>
            <person name="Nolan M."/>
            <person name="Ohm R."/>
            <person name="Pangilinan J."/>
            <person name="Park H.-J."/>
            <person name="Ramirez L."/>
            <person name="Alfaro M."/>
            <person name="Sun H."/>
            <person name="Tritt A."/>
            <person name="Yoshinaga Y."/>
            <person name="Zwiers L.-H."/>
            <person name="Turgeon B."/>
            <person name="Goodwin S."/>
            <person name="Spatafora J."/>
            <person name="Crous P."/>
            <person name="Grigoriev I."/>
        </authorList>
    </citation>
    <scope>NUCLEOTIDE SEQUENCE</scope>
    <source>
        <strain evidence="2 4">CBS 304.34</strain>
    </source>
</reference>
<evidence type="ECO:0000256" key="1">
    <source>
        <dbReference type="SAM" id="MobiDB-lite"/>
    </source>
</evidence>
<feature type="compositionally biased region" description="Pro residues" evidence="1">
    <location>
        <begin position="18"/>
        <end position="30"/>
    </location>
</feature>
<evidence type="ECO:0000313" key="4">
    <source>
        <dbReference type="RefSeq" id="XP_033577611.1"/>
    </source>
</evidence>
<dbReference type="EMBL" id="MU003699">
    <property type="protein sequence ID" value="KAF2810647.1"/>
    <property type="molecule type" value="Genomic_DNA"/>
</dbReference>
<proteinExistence type="predicted"/>
<dbReference type="PANTHER" id="PTHR36091:SF2">
    <property type="entry name" value="AMINOGLYCOSIDE PHOSPHOTRANSFERASE DOMAIN-CONTAINING PROTEIN"/>
    <property type="match status" value="1"/>
</dbReference>
<dbReference type="GO" id="GO:0016740">
    <property type="term" value="F:transferase activity"/>
    <property type="evidence" value="ECO:0007669"/>
    <property type="project" value="UniProtKB-KW"/>
</dbReference>
<keyword evidence="2" id="KW-0808">Transferase</keyword>
<dbReference type="AlphaFoldDB" id="A0A6A6YRW0"/>
<dbReference type="RefSeq" id="XP_033577611.1">
    <property type="nucleotide sequence ID" value="XM_033724306.1"/>
</dbReference>
<name>A0A6A6YRW0_9PEZI</name>
<keyword evidence="3" id="KW-1185">Reference proteome</keyword>